<dbReference type="PRINTS" id="PR00081">
    <property type="entry name" value="GDHRDH"/>
</dbReference>
<dbReference type="GO" id="GO:0004316">
    <property type="term" value="F:3-oxoacyl-[acyl-carrier-protein] reductase (NADPH) activity"/>
    <property type="evidence" value="ECO:0007669"/>
    <property type="project" value="UniProtKB-EC"/>
</dbReference>
<dbReference type="PRINTS" id="PR00080">
    <property type="entry name" value="SDRFAMILY"/>
</dbReference>
<protein>
    <submittedName>
        <fullName evidence="3">3-oxoacyl-[acyl-carrier-protein] reductase FabG</fullName>
        <ecNumber evidence="3">1.1.1.100</ecNumber>
    </submittedName>
</protein>
<evidence type="ECO:0000313" key="4">
    <source>
        <dbReference type="Proteomes" id="UP000317648"/>
    </source>
</evidence>
<dbReference type="InterPro" id="IPR020904">
    <property type="entry name" value="Sc_DH/Rdtase_CS"/>
</dbReference>
<dbReference type="AlphaFoldDB" id="A0A518DUK3"/>
<evidence type="ECO:0000313" key="3">
    <source>
        <dbReference type="EMBL" id="QDU95510.1"/>
    </source>
</evidence>
<dbReference type="EC" id="1.1.1.100" evidence="3"/>
<dbReference type="PANTHER" id="PTHR43639:SF1">
    <property type="entry name" value="SHORT-CHAIN DEHYDROGENASE_REDUCTASE FAMILY PROTEIN"/>
    <property type="match status" value="1"/>
</dbReference>
<dbReference type="CDD" id="cd05233">
    <property type="entry name" value="SDR_c"/>
    <property type="match status" value="1"/>
</dbReference>
<dbReference type="SUPFAM" id="SSF51735">
    <property type="entry name" value="NAD(P)-binding Rossmann-fold domains"/>
    <property type="match status" value="1"/>
</dbReference>
<dbReference type="InterPro" id="IPR002347">
    <property type="entry name" value="SDR_fam"/>
</dbReference>
<dbReference type="RefSeq" id="WP_145054240.1">
    <property type="nucleotide sequence ID" value="NZ_CP036433.1"/>
</dbReference>
<dbReference type="InterPro" id="IPR036291">
    <property type="entry name" value="NAD(P)-bd_dom_sf"/>
</dbReference>
<evidence type="ECO:0000256" key="2">
    <source>
        <dbReference type="ARBA" id="ARBA00023002"/>
    </source>
</evidence>
<dbReference type="Pfam" id="PF13561">
    <property type="entry name" value="adh_short_C2"/>
    <property type="match status" value="1"/>
</dbReference>
<name>A0A518DUK3_9BACT</name>
<evidence type="ECO:0000256" key="1">
    <source>
        <dbReference type="ARBA" id="ARBA00006484"/>
    </source>
</evidence>
<reference evidence="3 4" key="1">
    <citation type="submission" date="2019-02" db="EMBL/GenBank/DDBJ databases">
        <title>Deep-cultivation of Planctomycetes and their phenomic and genomic characterization uncovers novel biology.</title>
        <authorList>
            <person name="Wiegand S."/>
            <person name="Jogler M."/>
            <person name="Boedeker C."/>
            <person name="Pinto D."/>
            <person name="Vollmers J."/>
            <person name="Rivas-Marin E."/>
            <person name="Kohn T."/>
            <person name="Peeters S.H."/>
            <person name="Heuer A."/>
            <person name="Rast P."/>
            <person name="Oberbeckmann S."/>
            <person name="Bunk B."/>
            <person name="Jeske O."/>
            <person name="Meyerdierks A."/>
            <person name="Storesund J.E."/>
            <person name="Kallscheuer N."/>
            <person name="Luecker S."/>
            <person name="Lage O.M."/>
            <person name="Pohl T."/>
            <person name="Merkel B.J."/>
            <person name="Hornburger P."/>
            <person name="Mueller R.-W."/>
            <person name="Bruemmer F."/>
            <person name="Labrenz M."/>
            <person name="Spormann A.M."/>
            <person name="Op den Camp H."/>
            <person name="Overmann J."/>
            <person name="Amann R."/>
            <person name="Jetten M.S.M."/>
            <person name="Mascher T."/>
            <person name="Medema M.H."/>
            <person name="Devos D.P."/>
            <person name="Kaster A.-K."/>
            <person name="Ovreas L."/>
            <person name="Rohde M."/>
            <person name="Galperin M.Y."/>
            <person name="Jogler C."/>
        </authorList>
    </citation>
    <scope>NUCLEOTIDE SEQUENCE [LARGE SCALE GENOMIC DNA]</scope>
    <source>
        <strain evidence="3 4">Pla85_3_4</strain>
    </source>
</reference>
<proteinExistence type="inferred from homology"/>
<dbReference type="Gene3D" id="3.40.50.720">
    <property type="entry name" value="NAD(P)-binding Rossmann-like Domain"/>
    <property type="match status" value="1"/>
</dbReference>
<dbReference type="EMBL" id="CP036433">
    <property type="protein sequence ID" value="QDU95510.1"/>
    <property type="molecule type" value="Genomic_DNA"/>
</dbReference>
<organism evidence="3 4">
    <name type="scientific">Lignipirellula cremea</name>
    <dbReference type="NCBI Taxonomy" id="2528010"/>
    <lineage>
        <taxon>Bacteria</taxon>
        <taxon>Pseudomonadati</taxon>
        <taxon>Planctomycetota</taxon>
        <taxon>Planctomycetia</taxon>
        <taxon>Pirellulales</taxon>
        <taxon>Pirellulaceae</taxon>
        <taxon>Lignipirellula</taxon>
    </lineage>
</organism>
<gene>
    <name evidence="3" type="primary">fabG_4</name>
    <name evidence="3" type="ORF">Pla8534_33250</name>
</gene>
<keyword evidence="2 3" id="KW-0560">Oxidoreductase</keyword>
<sequence length="254" mass="26657">MESGQELAGRAALVTGAGVGIGRAIAVSLAEAGASIGVHCHRSVDAAGALVEELRSQGRQAWVLQADLAQPEQAASLVQELVALTGRLDILVNNAGSPIARSRLEDCPLDLWRQVLDLNLTSALAATQAAIPHLRQSGNGAIINNLSLAVQTGGANGAGPYAAAKGGLQVLTRTLARELAPEIRTNAIMPGVIETRHHEEFTTPERMEQYRRETPLGRNGLAEEVAAVVRFLASDAAKFVNGALIDINGGRFLR</sequence>
<dbReference type="KEGG" id="lcre:Pla8534_33250"/>
<dbReference type="PANTHER" id="PTHR43639">
    <property type="entry name" value="OXIDOREDUCTASE, SHORT-CHAIN DEHYDROGENASE/REDUCTASE FAMILY (AFU_ORTHOLOGUE AFUA_5G02870)"/>
    <property type="match status" value="1"/>
</dbReference>
<dbReference type="PROSITE" id="PS00061">
    <property type="entry name" value="ADH_SHORT"/>
    <property type="match status" value="1"/>
</dbReference>
<dbReference type="OrthoDB" id="9803333at2"/>
<keyword evidence="4" id="KW-1185">Reference proteome</keyword>
<comment type="similarity">
    <text evidence="1">Belongs to the short-chain dehydrogenases/reductases (SDR) family.</text>
</comment>
<dbReference type="Proteomes" id="UP000317648">
    <property type="component" value="Chromosome"/>
</dbReference>
<accession>A0A518DUK3</accession>
<dbReference type="FunFam" id="3.40.50.720:FF:000084">
    <property type="entry name" value="Short-chain dehydrogenase reductase"/>
    <property type="match status" value="1"/>
</dbReference>